<evidence type="ECO:0000256" key="6">
    <source>
        <dbReference type="SAM" id="Coils"/>
    </source>
</evidence>
<protein>
    <recommendedName>
        <fullName evidence="7">PKD/Chitinase domain-containing protein</fullName>
    </recommendedName>
</protein>
<evidence type="ECO:0000256" key="4">
    <source>
        <dbReference type="ARBA" id="ARBA00023136"/>
    </source>
</evidence>
<dbReference type="Pfam" id="PF12309">
    <property type="entry name" value="KBP_C"/>
    <property type="match status" value="1"/>
</dbReference>
<dbReference type="InterPro" id="IPR022409">
    <property type="entry name" value="PKD/Chitinase_dom"/>
</dbReference>
<dbReference type="Pfam" id="PF22352">
    <property type="entry name" value="K319L-like_PKD"/>
    <property type="match status" value="4"/>
</dbReference>
<dbReference type="InterPro" id="IPR013783">
    <property type="entry name" value="Ig-like_fold"/>
</dbReference>
<dbReference type="SMART" id="SM00089">
    <property type="entry name" value="PKD"/>
    <property type="match status" value="3"/>
</dbReference>
<evidence type="ECO:0000256" key="5">
    <source>
        <dbReference type="ARBA" id="ARBA00023180"/>
    </source>
</evidence>
<keyword evidence="6" id="KW-0175">Coiled coil</keyword>
<keyword evidence="2" id="KW-0812">Transmembrane</keyword>
<dbReference type="VEuPathDB" id="VectorBase:GBRI033341"/>
<feature type="domain" description="PKD/Chitinase" evidence="7">
    <location>
        <begin position="12"/>
        <end position="104"/>
    </location>
</feature>
<keyword evidence="3" id="KW-1133">Transmembrane helix</keyword>
<sequence>MAESESTKKLVVSVVSKEMRLPEKEVTLAAFTVPDEQLSHTKYKYLWSLINQPKSPMNGTISDQSQSKVKLSNLSEGLYTFKVTVTGTNGTYGEAMANVTVLPENRINRDPQVLITPRGQTIRQPTTNAILDSSTSTDDDKIVSWHWKIVSSPIGYQPKLPDVNTLQLTNLTSPGNYTLKLTVMDTDNVTNSTTATITVPVANAGDAVILYLPNNNVTLNGTASSDDHEIMAWEWTKDGGDESKAVDMQNTRTPYVQLSNLEEGMYTFVLKVTDGSGQSSTAKVHVFVKPPTNSPPTAIAGTNVTINLPINWVVLNGSASSDDIGLKSYEWKEIQGPNVAVVLNLTLGFYEFELTVADNSNNTAQYCHKTLKRQYSPQSYEPIDFALNSAILSQYFIGQNMFKEARNHLAAATLIIAEYENKISHADDSISEQEHQDLQQTFKHRYAHVARCWSKYGLALLAAFKERLFNDDDEKLCLTFDDAKEVYHFVIKRLDHAKEYYKPDTEASEYAEIIKDFAELYENMAFFEEDPTNQSKVQKRRAKYYEELLELLNPSFYLSICRECWYGADLAYCAILDIKLDCFKSSVSPNPQELHKINQVMGVYITNFHVRMDTLAHVLYYPMKPLVTTRSMEYLRFAEL</sequence>
<feature type="coiled-coil region" evidence="6">
    <location>
        <begin position="402"/>
        <end position="436"/>
    </location>
</feature>
<reference evidence="9" key="1">
    <citation type="submission" date="2014-03" db="EMBL/GenBank/DDBJ databases">
        <authorList>
            <person name="Aksoy S."/>
            <person name="Warren W."/>
            <person name="Wilson R.K."/>
        </authorList>
    </citation>
    <scope>NUCLEOTIDE SEQUENCE [LARGE SCALE GENOMIC DNA]</scope>
    <source>
        <strain evidence="9">IAEA</strain>
    </source>
</reference>
<evidence type="ECO:0000256" key="3">
    <source>
        <dbReference type="ARBA" id="ARBA00022989"/>
    </source>
</evidence>
<dbReference type="FunFam" id="2.60.40.10:FF:000257">
    <property type="entry name" value="Dyslexia-associated protein KIAA0319-like"/>
    <property type="match status" value="1"/>
</dbReference>
<dbReference type="Proteomes" id="UP000091820">
    <property type="component" value="Unassembled WGS sequence"/>
</dbReference>
<dbReference type="InterPro" id="IPR029865">
    <property type="entry name" value="KIAA0319-like"/>
</dbReference>
<keyword evidence="4" id="KW-0472">Membrane</keyword>
<dbReference type="InterPro" id="IPR035986">
    <property type="entry name" value="PKD_dom_sf"/>
</dbReference>
<dbReference type="EnsemblMetazoa" id="GBRI033341-RA">
    <property type="protein sequence ID" value="GBRI033341-PA"/>
    <property type="gene ID" value="GBRI033341"/>
</dbReference>
<keyword evidence="5" id="KW-0325">Glycoprotein</keyword>
<dbReference type="InterPro" id="IPR022083">
    <property type="entry name" value="KBP"/>
</dbReference>
<proteinExistence type="predicted"/>
<dbReference type="CDD" id="cd00146">
    <property type="entry name" value="PKD"/>
    <property type="match status" value="2"/>
</dbReference>
<dbReference type="FunFam" id="2.60.40.10:FF:000061">
    <property type="entry name" value="Dyslexia-associated protein KIAA0319 homolog"/>
    <property type="match status" value="1"/>
</dbReference>
<feature type="domain" description="PKD/Chitinase" evidence="7">
    <location>
        <begin position="206"/>
        <end position="291"/>
    </location>
</feature>
<evidence type="ECO:0000313" key="9">
    <source>
        <dbReference type="Proteomes" id="UP000091820"/>
    </source>
</evidence>
<comment type="subcellular location">
    <subcellularLocation>
        <location evidence="1">Membrane</location>
    </subcellularLocation>
</comment>
<evidence type="ECO:0000259" key="7">
    <source>
        <dbReference type="SMART" id="SM00089"/>
    </source>
</evidence>
<evidence type="ECO:0000313" key="8">
    <source>
        <dbReference type="EnsemblMetazoa" id="GBRI033341-PA"/>
    </source>
</evidence>
<reference evidence="8" key="2">
    <citation type="submission" date="2020-05" db="UniProtKB">
        <authorList>
            <consortium name="EnsemblMetazoa"/>
        </authorList>
    </citation>
    <scope>IDENTIFICATION</scope>
    <source>
        <strain evidence="8">IAEA</strain>
    </source>
</reference>
<dbReference type="FunFam" id="2.60.40.10:FF:001655">
    <property type="entry name" value="Blast:Dyslexia-associated protein KIAA0319"/>
    <property type="match status" value="1"/>
</dbReference>
<dbReference type="STRING" id="37001.A0A1A9WUW9"/>
<dbReference type="SUPFAM" id="SSF49299">
    <property type="entry name" value="PKD domain"/>
    <property type="match status" value="2"/>
</dbReference>
<evidence type="ECO:0000256" key="1">
    <source>
        <dbReference type="ARBA" id="ARBA00004370"/>
    </source>
</evidence>
<dbReference type="PANTHER" id="PTHR46182">
    <property type="entry name" value="FI19480P1"/>
    <property type="match status" value="1"/>
</dbReference>
<accession>A0A1A9WUW9</accession>
<dbReference type="GO" id="GO:0031410">
    <property type="term" value="C:cytoplasmic vesicle"/>
    <property type="evidence" value="ECO:0007669"/>
    <property type="project" value="TreeGrafter"/>
</dbReference>
<dbReference type="AlphaFoldDB" id="A0A1A9WUW9"/>
<organism evidence="8 9">
    <name type="scientific">Glossina brevipalpis</name>
    <dbReference type="NCBI Taxonomy" id="37001"/>
    <lineage>
        <taxon>Eukaryota</taxon>
        <taxon>Metazoa</taxon>
        <taxon>Ecdysozoa</taxon>
        <taxon>Arthropoda</taxon>
        <taxon>Hexapoda</taxon>
        <taxon>Insecta</taxon>
        <taxon>Pterygota</taxon>
        <taxon>Neoptera</taxon>
        <taxon>Endopterygota</taxon>
        <taxon>Diptera</taxon>
        <taxon>Brachycera</taxon>
        <taxon>Muscomorpha</taxon>
        <taxon>Hippoboscoidea</taxon>
        <taxon>Glossinidae</taxon>
        <taxon>Glossina</taxon>
    </lineage>
</organism>
<feature type="domain" description="PKD/Chitinase" evidence="7">
    <location>
        <begin position="112"/>
        <end position="202"/>
    </location>
</feature>
<dbReference type="Gene3D" id="2.60.40.10">
    <property type="entry name" value="Immunoglobulins"/>
    <property type="match status" value="4"/>
</dbReference>
<dbReference type="GO" id="GO:0001764">
    <property type="term" value="P:neuron migration"/>
    <property type="evidence" value="ECO:0007669"/>
    <property type="project" value="TreeGrafter"/>
</dbReference>
<name>A0A1A9WUW9_9MUSC</name>
<evidence type="ECO:0000256" key="2">
    <source>
        <dbReference type="ARBA" id="ARBA00022692"/>
    </source>
</evidence>
<keyword evidence="9" id="KW-1185">Reference proteome</keyword>
<dbReference type="SUPFAM" id="SSF64484">
    <property type="entry name" value="beta and beta-prime subunits of DNA dependent RNA-polymerase"/>
    <property type="match status" value="1"/>
</dbReference>
<dbReference type="PANTHER" id="PTHR46182:SF2">
    <property type="entry name" value="FI19480P1"/>
    <property type="match status" value="1"/>
</dbReference>
<dbReference type="GO" id="GO:0016020">
    <property type="term" value="C:membrane"/>
    <property type="evidence" value="ECO:0007669"/>
    <property type="project" value="UniProtKB-SubCell"/>
</dbReference>